<dbReference type="GO" id="GO:0016853">
    <property type="term" value="F:isomerase activity"/>
    <property type="evidence" value="ECO:0007669"/>
    <property type="project" value="UniProtKB-KW"/>
</dbReference>
<keyword evidence="1" id="KW-0413">Isomerase</keyword>
<gene>
    <name evidence="3" type="ORF">UFOPK3828_00428</name>
</gene>
<dbReference type="Gene3D" id="3.20.20.150">
    <property type="entry name" value="Divalent-metal-dependent TIM barrel enzymes"/>
    <property type="match status" value="1"/>
</dbReference>
<dbReference type="InterPro" id="IPR036237">
    <property type="entry name" value="Xyl_isomerase-like_sf"/>
</dbReference>
<evidence type="ECO:0000259" key="2">
    <source>
        <dbReference type="Pfam" id="PF01261"/>
    </source>
</evidence>
<dbReference type="InterPro" id="IPR026040">
    <property type="entry name" value="HyI-like"/>
</dbReference>
<evidence type="ECO:0000256" key="1">
    <source>
        <dbReference type="ARBA" id="ARBA00023235"/>
    </source>
</evidence>
<dbReference type="Pfam" id="PF01261">
    <property type="entry name" value="AP_endonuc_2"/>
    <property type="match status" value="1"/>
</dbReference>
<reference evidence="3" key="1">
    <citation type="submission" date="2020-05" db="EMBL/GenBank/DDBJ databases">
        <authorList>
            <person name="Chiriac C."/>
            <person name="Salcher M."/>
            <person name="Ghai R."/>
            <person name="Kavagutti S V."/>
        </authorList>
    </citation>
    <scope>NUCLEOTIDE SEQUENCE</scope>
</reference>
<dbReference type="PANTHER" id="PTHR43489">
    <property type="entry name" value="ISOMERASE"/>
    <property type="match status" value="1"/>
</dbReference>
<dbReference type="InterPro" id="IPR013022">
    <property type="entry name" value="Xyl_isomerase-like_TIM-brl"/>
</dbReference>
<sequence>MSSNFTLAVCSEMVFLDLPHIERVKKIHSLGFAVEIWDWTQKDIPALAATGAKFTSMTGYITGRLGDKEGATELLRTAEQSIPIAHALGNPSLNLHGTGLDNKGLPAQPCFEVTPAMWEQAETTLNQIADLGAANGVTFVLENLNLLVDHPNTPFALAKDVIKLVKSVNKPSLKMNFDIYHAQIGEGNLIELLREALPIIGEIQVADVPGRKEPGTGEINYPMIAKALREMNYSGVIGMEAWASGDSEIALTRFRDAFAGV</sequence>
<accession>A0A6J7KCE9</accession>
<dbReference type="EMBL" id="CAFBNP010000057">
    <property type="protein sequence ID" value="CAB4951892.1"/>
    <property type="molecule type" value="Genomic_DNA"/>
</dbReference>
<dbReference type="SUPFAM" id="SSF51658">
    <property type="entry name" value="Xylose isomerase-like"/>
    <property type="match status" value="1"/>
</dbReference>
<protein>
    <submittedName>
        <fullName evidence="3">Unannotated protein</fullName>
    </submittedName>
</protein>
<name>A0A6J7KCE9_9ZZZZ</name>
<feature type="domain" description="Xylose isomerase-like TIM barrel" evidence="2">
    <location>
        <begin position="46"/>
        <end position="245"/>
    </location>
</feature>
<organism evidence="3">
    <name type="scientific">freshwater metagenome</name>
    <dbReference type="NCBI Taxonomy" id="449393"/>
    <lineage>
        <taxon>unclassified sequences</taxon>
        <taxon>metagenomes</taxon>
        <taxon>ecological metagenomes</taxon>
    </lineage>
</organism>
<proteinExistence type="predicted"/>
<dbReference type="InterPro" id="IPR050417">
    <property type="entry name" value="Sugar_Epim/Isomerase"/>
</dbReference>
<dbReference type="PIRSF" id="PIRSF006241">
    <property type="entry name" value="HyI"/>
    <property type="match status" value="1"/>
</dbReference>
<evidence type="ECO:0000313" key="3">
    <source>
        <dbReference type="EMBL" id="CAB4951892.1"/>
    </source>
</evidence>
<dbReference type="AlphaFoldDB" id="A0A6J7KCE9"/>